<keyword evidence="2" id="KW-1185">Reference proteome</keyword>
<gene>
    <name evidence="1" type="ORF">R5W23_002350</name>
</gene>
<dbReference type="RefSeq" id="WP_320687559.1">
    <property type="nucleotide sequence ID" value="NZ_JAXBLV010000189.1"/>
</dbReference>
<dbReference type="PANTHER" id="PTHR35586">
    <property type="entry name" value="SLL1691 PROTEIN"/>
    <property type="match status" value="1"/>
</dbReference>
<proteinExistence type="predicted"/>
<evidence type="ECO:0008006" key="3">
    <source>
        <dbReference type="Google" id="ProtNLM"/>
    </source>
</evidence>
<accession>A0ABU5F103</accession>
<dbReference type="PANTHER" id="PTHR35586:SF1">
    <property type="entry name" value="SLL1691 PROTEIN"/>
    <property type="match status" value="1"/>
</dbReference>
<dbReference type="Proteomes" id="UP001272242">
    <property type="component" value="Unassembled WGS sequence"/>
</dbReference>
<name>A0ABU5F103_9BACT</name>
<evidence type="ECO:0000313" key="2">
    <source>
        <dbReference type="Proteomes" id="UP001272242"/>
    </source>
</evidence>
<comment type="caution">
    <text evidence="1">The sequence shown here is derived from an EMBL/GenBank/DDBJ whole genome shotgun (WGS) entry which is preliminary data.</text>
</comment>
<reference evidence="2" key="1">
    <citation type="journal article" date="2023" name="Mar. Drugs">
        <title>Gemmata algarum, a Novel Planctomycete Isolated from an Algal Mat, Displays Antimicrobial Activity.</title>
        <authorList>
            <person name="Kumar G."/>
            <person name="Kallscheuer N."/>
            <person name="Kashif M."/>
            <person name="Ahamad S."/>
            <person name="Jagadeeshwari U."/>
            <person name="Pannikurungottu S."/>
            <person name="Haufschild T."/>
            <person name="Kabuu M."/>
            <person name="Sasikala C."/>
            <person name="Jogler C."/>
            <person name="Ramana C."/>
        </authorList>
    </citation>
    <scope>NUCLEOTIDE SEQUENCE [LARGE SCALE GENOMIC DNA]</scope>
    <source>
        <strain evidence="2">JC673</strain>
    </source>
</reference>
<organism evidence="1 2">
    <name type="scientific">Gemmata algarum</name>
    <dbReference type="NCBI Taxonomy" id="2975278"/>
    <lineage>
        <taxon>Bacteria</taxon>
        <taxon>Pseudomonadati</taxon>
        <taxon>Planctomycetota</taxon>
        <taxon>Planctomycetia</taxon>
        <taxon>Gemmatales</taxon>
        <taxon>Gemmataceae</taxon>
        <taxon>Gemmata</taxon>
    </lineage>
</organism>
<evidence type="ECO:0000313" key="1">
    <source>
        <dbReference type="EMBL" id="MDY3561091.1"/>
    </source>
</evidence>
<protein>
    <recommendedName>
        <fullName evidence="3">Transposase</fullName>
    </recommendedName>
</protein>
<sequence>MSDPAAEFDGPWKEALEQYFQPFAELLFPEVAREIDWARPIEFLDKELQQLAPDAATGRGTVDKLARVFTAQGREEWVLVHVEVQSQQDADLSQRMYRYNHRLEDKYGKMPVSVAVLGDASRSWRPIEFTAGRWGCEVRFTFPVAKVMDWRGREEELEQSPNPFAPFALAHLKTIETNNSPADRLAWKLRVVKGLYDRGTGPAEIVRLFRLVDWMMSLPAPQVAQFDADLDRFEKEKQMPVITPREQRLLDAGTAKGLRNGIEAVLDLRFHADGTSLMPRVQQITDAETLEQLLQAAKSAPDLDALRALLPPEPQA</sequence>
<dbReference type="EMBL" id="JAXBLV010000189">
    <property type="protein sequence ID" value="MDY3561091.1"/>
    <property type="molecule type" value="Genomic_DNA"/>
</dbReference>